<evidence type="ECO:0000313" key="3">
    <source>
        <dbReference type="EMBL" id="PWA50361.1"/>
    </source>
</evidence>
<name>A0A2U1LMY7_ARTAN</name>
<dbReference type="Proteomes" id="UP000245207">
    <property type="component" value="Unassembled WGS sequence"/>
</dbReference>
<feature type="transmembrane region" description="Helical" evidence="1">
    <location>
        <begin position="160"/>
        <end position="182"/>
    </location>
</feature>
<accession>A0A2U1LMY7</accession>
<proteinExistence type="predicted"/>
<evidence type="ECO:0000313" key="4">
    <source>
        <dbReference type="Proteomes" id="UP000245207"/>
    </source>
</evidence>
<dbReference type="AlphaFoldDB" id="A0A2U1LMY7"/>
<gene>
    <name evidence="3" type="ORF">CTI12_AA296740</name>
</gene>
<keyword evidence="1" id="KW-0472">Membrane</keyword>
<organism evidence="3 4">
    <name type="scientific">Artemisia annua</name>
    <name type="common">Sweet wormwood</name>
    <dbReference type="NCBI Taxonomy" id="35608"/>
    <lineage>
        <taxon>Eukaryota</taxon>
        <taxon>Viridiplantae</taxon>
        <taxon>Streptophyta</taxon>
        <taxon>Embryophyta</taxon>
        <taxon>Tracheophyta</taxon>
        <taxon>Spermatophyta</taxon>
        <taxon>Magnoliopsida</taxon>
        <taxon>eudicotyledons</taxon>
        <taxon>Gunneridae</taxon>
        <taxon>Pentapetalae</taxon>
        <taxon>asterids</taxon>
        <taxon>campanulids</taxon>
        <taxon>Asterales</taxon>
        <taxon>Asteraceae</taxon>
        <taxon>Asteroideae</taxon>
        <taxon>Anthemideae</taxon>
        <taxon>Artemisiinae</taxon>
        <taxon>Artemisia</taxon>
    </lineage>
</organism>
<keyword evidence="1" id="KW-1133">Transmembrane helix</keyword>
<feature type="domain" description="Reverse transcriptase zinc-binding" evidence="2">
    <location>
        <begin position="91"/>
        <end position="156"/>
    </location>
</feature>
<keyword evidence="3" id="KW-0808">Transferase</keyword>
<evidence type="ECO:0000259" key="2">
    <source>
        <dbReference type="Pfam" id="PF13966"/>
    </source>
</evidence>
<dbReference type="Pfam" id="PF13966">
    <property type="entry name" value="zf-RVT"/>
    <property type="match status" value="1"/>
</dbReference>
<keyword evidence="4" id="KW-1185">Reference proteome</keyword>
<evidence type="ECO:0000256" key="1">
    <source>
        <dbReference type="SAM" id="Phobius"/>
    </source>
</evidence>
<reference evidence="3 4" key="1">
    <citation type="journal article" date="2018" name="Mol. Plant">
        <title>The genome of Artemisia annua provides insight into the evolution of Asteraceae family and artemisinin biosynthesis.</title>
        <authorList>
            <person name="Shen Q."/>
            <person name="Zhang L."/>
            <person name="Liao Z."/>
            <person name="Wang S."/>
            <person name="Yan T."/>
            <person name="Shi P."/>
            <person name="Liu M."/>
            <person name="Fu X."/>
            <person name="Pan Q."/>
            <person name="Wang Y."/>
            <person name="Lv Z."/>
            <person name="Lu X."/>
            <person name="Zhang F."/>
            <person name="Jiang W."/>
            <person name="Ma Y."/>
            <person name="Chen M."/>
            <person name="Hao X."/>
            <person name="Li L."/>
            <person name="Tang Y."/>
            <person name="Lv G."/>
            <person name="Zhou Y."/>
            <person name="Sun X."/>
            <person name="Brodelius P.E."/>
            <person name="Rose J.K.C."/>
            <person name="Tang K."/>
        </authorList>
    </citation>
    <scope>NUCLEOTIDE SEQUENCE [LARGE SCALE GENOMIC DNA]</scope>
    <source>
        <strain evidence="4">cv. Huhao1</strain>
        <tissue evidence="3">Leaf</tissue>
    </source>
</reference>
<comment type="caution">
    <text evidence="3">The sequence shown here is derived from an EMBL/GenBank/DDBJ whole genome shotgun (WGS) entry which is preliminary data.</text>
</comment>
<keyword evidence="1" id="KW-0812">Transmembrane</keyword>
<keyword evidence="3" id="KW-0548">Nucleotidyltransferase</keyword>
<dbReference type="EMBL" id="PKPP01008565">
    <property type="protein sequence ID" value="PWA50361.1"/>
    <property type="molecule type" value="Genomic_DNA"/>
</dbReference>
<protein>
    <submittedName>
        <fullName evidence="3">Reverse transcriptase domain, Reverse transcriptase zinc-binding domain protein</fullName>
    </submittedName>
</protein>
<dbReference type="GO" id="GO:0003964">
    <property type="term" value="F:RNA-directed DNA polymerase activity"/>
    <property type="evidence" value="ECO:0007669"/>
    <property type="project" value="UniProtKB-KW"/>
</dbReference>
<sequence length="212" mass="23991">MMHVSDTIASSHPIDLKVVKAFHGLDDGFCSNIGAGLHMEFGLTFKVATMPLIELEVVIGGVSLVVRKFIVQKLASLVDWSILGPFYIGYNHNWNNWTPTKVNICIWKAANKRLPTLSAINSKGIFPASSLCPLSNETTETIDHVLYECILVRQIWLKCWRWWGIVALAHFFIIDAIFRSLAPTDSKLWRNRVVHASNDENDTIEEIFPQIQ</sequence>
<dbReference type="InterPro" id="IPR026960">
    <property type="entry name" value="RVT-Znf"/>
</dbReference>
<keyword evidence="3" id="KW-0695">RNA-directed DNA polymerase</keyword>